<dbReference type="PIRSF" id="PIRSF004649">
    <property type="entry name" value="MlaC"/>
    <property type="match status" value="1"/>
</dbReference>
<dbReference type="EMBL" id="BAABJZ010000105">
    <property type="protein sequence ID" value="GAA4901559.1"/>
    <property type="molecule type" value="Genomic_DNA"/>
</dbReference>
<accession>A0ABP9FGM6</accession>
<dbReference type="InterPro" id="IPR042245">
    <property type="entry name" value="Tgt2/MlaC_sf"/>
</dbReference>
<dbReference type="Proteomes" id="UP001499988">
    <property type="component" value="Unassembled WGS sequence"/>
</dbReference>
<sequence length="211" mass="23559">MKRMGVWLWLAMLWCSPALATVDSSDPYRLVEQVAAATFDRFAEDKALIAADPDHLKLIVEQELMPYVDHRFAALKVVGPRARQLSKEQVQRFTDVFKQYMIATFAQAFTEYTDQTVAFQPAQPLKDQQIVTVGVNIIEPGRPPISVQFKARRNKKTGEWKAIDLIAESVSLLATKEAEIGGLIRRQGIDLVSDMLAEQSSKALVPARGAS</sequence>
<comment type="caution">
    <text evidence="2">The sequence shown here is derived from an EMBL/GenBank/DDBJ whole genome shotgun (WGS) entry which is preliminary data.</text>
</comment>
<name>A0ABP9FGM6_9GAMM</name>
<dbReference type="PANTHER" id="PTHR36573">
    <property type="entry name" value="INTERMEMBRANE PHOSPHOLIPID TRANSPORT SYSTEM BINDING PROTEIN MLAC"/>
    <property type="match status" value="1"/>
</dbReference>
<proteinExistence type="predicted"/>
<gene>
    <name evidence="2" type="ORF">GCM10023333_39540</name>
</gene>
<feature type="chain" id="PRO_5047358935" evidence="1">
    <location>
        <begin position="21"/>
        <end position="211"/>
    </location>
</feature>
<dbReference type="RefSeq" id="WP_345337234.1">
    <property type="nucleotide sequence ID" value="NZ_BAABJZ010000105.1"/>
</dbReference>
<evidence type="ECO:0000313" key="3">
    <source>
        <dbReference type="Proteomes" id="UP001499988"/>
    </source>
</evidence>
<keyword evidence="3" id="KW-1185">Reference proteome</keyword>
<dbReference type="InterPro" id="IPR008869">
    <property type="entry name" value="MlaC/ttg2D"/>
</dbReference>
<evidence type="ECO:0000313" key="2">
    <source>
        <dbReference type="EMBL" id="GAA4901559.1"/>
    </source>
</evidence>
<reference evidence="3" key="1">
    <citation type="journal article" date="2019" name="Int. J. Syst. Evol. Microbiol.">
        <title>The Global Catalogue of Microorganisms (GCM) 10K type strain sequencing project: providing services to taxonomists for standard genome sequencing and annotation.</title>
        <authorList>
            <consortium name="The Broad Institute Genomics Platform"/>
            <consortium name="The Broad Institute Genome Sequencing Center for Infectious Disease"/>
            <person name="Wu L."/>
            <person name="Ma J."/>
        </authorList>
    </citation>
    <scope>NUCLEOTIDE SEQUENCE [LARGE SCALE GENOMIC DNA]</scope>
    <source>
        <strain evidence="3">JCM 18401</strain>
    </source>
</reference>
<dbReference type="PANTHER" id="PTHR36573:SF1">
    <property type="entry name" value="INTERMEMBRANE PHOSPHOLIPID TRANSPORT SYSTEM BINDING PROTEIN MLAC"/>
    <property type="match status" value="1"/>
</dbReference>
<dbReference type="Gene3D" id="3.10.450.710">
    <property type="entry name" value="Tgt2/MlaC"/>
    <property type="match status" value="1"/>
</dbReference>
<evidence type="ECO:0000256" key="1">
    <source>
        <dbReference type="SAM" id="SignalP"/>
    </source>
</evidence>
<dbReference type="Pfam" id="PF05494">
    <property type="entry name" value="MlaC"/>
    <property type="match status" value="1"/>
</dbReference>
<feature type="signal peptide" evidence="1">
    <location>
        <begin position="1"/>
        <end position="20"/>
    </location>
</feature>
<keyword evidence="1" id="KW-0732">Signal</keyword>
<organism evidence="2 3">
    <name type="scientific">Ferrimonas pelagia</name>
    <dbReference type="NCBI Taxonomy" id="1177826"/>
    <lineage>
        <taxon>Bacteria</taxon>
        <taxon>Pseudomonadati</taxon>
        <taxon>Pseudomonadota</taxon>
        <taxon>Gammaproteobacteria</taxon>
        <taxon>Alteromonadales</taxon>
        <taxon>Ferrimonadaceae</taxon>
        <taxon>Ferrimonas</taxon>
    </lineage>
</organism>
<protein>
    <submittedName>
        <fullName evidence="2">ABC transporter substrate-binding protein</fullName>
    </submittedName>
</protein>